<dbReference type="Proteomes" id="UP000509658">
    <property type="component" value="Chromosome"/>
</dbReference>
<dbReference type="AlphaFoldDB" id="A0A6N0I0R5"/>
<evidence type="ECO:0000259" key="1">
    <source>
        <dbReference type="Pfam" id="PF08668"/>
    </source>
</evidence>
<dbReference type="PANTHER" id="PTHR33525:SF3">
    <property type="entry name" value="RIBONUCLEASE Y"/>
    <property type="match status" value="1"/>
</dbReference>
<accession>A0A6N0I0R5</accession>
<organism evidence="2 3">
    <name type="scientific">Candidatus Reidiella endopervernicosa</name>
    <dbReference type="NCBI Taxonomy" id="2738883"/>
    <lineage>
        <taxon>Bacteria</taxon>
        <taxon>Pseudomonadati</taxon>
        <taxon>Pseudomonadota</taxon>
        <taxon>Gammaproteobacteria</taxon>
        <taxon>Candidatus Reidiella</taxon>
    </lineage>
</organism>
<dbReference type="PANTHER" id="PTHR33525">
    <property type="match status" value="1"/>
</dbReference>
<keyword evidence="3" id="KW-1185">Reference proteome</keyword>
<evidence type="ECO:0000313" key="2">
    <source>
        <dbReference type="EMBL" id="QKQ28185.1"/>
    </source>
</evidence>
<reference evidence="2 3" key="1">
    <citation type="submission" date="2020-05" db="EMBL/GenBank/DDBJ databases">
        <title>Horizontal transmission and recombination maintain forever young bacterial symbiont genomes.</title>
        <authorList>
            <person name="Russell S.L."/>
            <person name="Pepper-Tunick E."/>
            <person name="Svedberg J."/>
            <person name="Byrne A."/>
            <person name="Ruelas Castillo J."/>
            <person name="Vollmers C."/>
            <person name="Beinart R.A."/>
            <person name="Corbett-Detig R."/>
        </authorList>
    </citation>
    <scope>NUCLEOTIDE SEQUENCE [LARGE SCALE GENOMIC DNA]</scope>
    <source>
        <strain evidence="2">Santa_Monica_outfall</strain>
    </source>
</reference>
<dbReference type="SUPFAM" id="SSF109604">
    <property type="entry name" value="HD-domain/PDEase-like"/>
    <property type="match status" value="1"/>
</dbReference>
<dbReference type="InterPro" id="IPR052340">
    <property type="entry name" value="RNase_Y/CdgJ"/>
</dbReference>
<dbReference type="Pfam" id="PF08668">
    <property type="entry name" value="HDOD"/>
    <property type="match status" value="1"/>
</dbReference>
<proteinExistence type="predicted"/>
<name>A0A6N0I0R5_9GAMM</name>
<protein>
    <submittedName>
        <fullName evidence="2">HDOD domain-containing protein</fullName>
    </submittedName>
</protein>
<gene>
    <name evidence="2" type="ORF">HUE57_06415</name>
</gene>
<evidence type="ECO:0000313" key="3">
    <source>
        <dbReference type="Proteomes" id="UP000509658"/>
    </source>
</evidence>
<dbReference type="KEGG" id="rev:HUE57_06415"/>
<sequence>MVEANPELPVTLIEKRALGVDHTIMGNWLMRSWRMPEEINTTVREHHNSAYCGEYAPYANLVFIADQLLGAQGFGDGVRDTLPQSLLTALGLEQSQLDDALERLNSSEAGLNSIIQQLAA</sequence>
<dbReference type="InterPro" id="IPR013976">
    <property type="entry name" value="HDOD"/>
</dbReference>
<dbReference type="Gene3D" id="1.10.3210.10">
    <property type="entry name" value="Hypothetical protein af1432"/>
    <property type="match status" value="1"/>
</dbReference>
<feature type="domain" description="HDOD" evidence="1">
    <location>
        <begin position="8"/>
        <end position="48"/>
    </location>
</feature>
<dbReference type="EMBL" id="CP054491">
    <property type="protein sequence ID" value="QKQ28185.1"/>
    <property type="molecule type" value="Genomic_DNA"/>
</dbReference>